<feature type="non-terminal residue" evidence="2">
    <location>
        <position position="1"/>
    </location>
</feature>
<dbReference type="EMBL" id="CAJVPK010008963">
    <property type="protein sequence ID" value="CAG8664083.1"/>
    <property type="molecule type" value="Genomic_DNA"/>
</dbReference>
<evidence type="ECO:0000256" key="1">
    <source>
        <dbReference type="SAM" id="MobiDB-lite"/>
    </source>
</evidence>
<protein>
    <submittedName>
        <fullName evidence="2">2172_t:CDS:1</fullName>
    </submittedName>
</protein>
<accession>A0A9N9E478</accession>
<feature type="compositionally biased region" description="Polar residues" evidence="1">
    <location>
        <begin position="15"/>
        <end position="41"/>
    </location>
</feature>
<gene>
    <name evidence="2" type="ORF">DEBURN_LOCUS11857</name>
</gene>
<proteinExistence type="predicted"/>
<organism evidence="2 3">
    <name type="scientific">Diversispora eburnea</name>
    <dbReference type="NCBI Taxonomy" id="1213867"/>
    <lineage>
        <taxon>Eukaryota</taxon>
        <taxon>Fungi</taxon>
        <taxon>Fungi incertae sedis</taxon>
        <taxon>Mucoromycota</taxon>
        <taxon>Glomeromycotina</taxon>
        <taxon>Glomeromycetes</taxon>
        <taxon>Diversisporales</taxon>
        <taxon>Diversisporaceae</taxon>
        <taxon>Diversispora</taxon>
    </lineage>
</organism>
<keyword evidence="3" id="KW-1185">Reference proteome</keyword>
<feature type="compositionally biased region" description="Polar residues" evidence="1">
    <location>
        <begin position="50"/>
        <end position="60"/>
    </location>
</feature>
<dbReference type="Proteomes" id="UP000789706">
    <property type="component" value="Unassembled WGS sequence"/>
</dbReference>
<evidence type="ECO:0000313" key="2">
    <source>
        <dbReference type="EMBL" id="CAG8664083.1"/>
    </source>
</evidence>
<reference evidence="2" key="1">
    <citation type="submission" date="2021-06" db="EMBL/GenBank/DDBJ databases">
        <authorList>
            <person name="Kallberg Y."/>
            <person name="Tangrot J."/>
            <person name="Rosling A."/>
        </authorList>
    </citation>
    <scope>NUCLEOTIDE SEQUENCE</scope>
    <source>
        <strain evidence="2">AZ414A</strain>
    </source>
</reference>
<dbReference type="AlphaFoldDB" id="A0A9N9E478"/>
<feature type="region of interest" description="Disordered" evidence="1">
    <location>
        <begin position="1"/>
        <end position="63"/>
    </location>
</feature>
<feature type="non-terminal residue" evidence="2">
    <location>
        <position position="85"/>
    </location>
</feature>
<name>A0A9N9E478_9GLOM</name>
<comment type="caution">
    <text evidence="2">The sequence shown here is derived from an EMBL/GenBank/DDBJ whole genome shotgun (WGS) entry which is preliminary data.</text>
</comment>
<evidence type="ECO:0000313" key="3">
    <source>
        <dbReference type="Proteomes" id="UP000789706"/>
    </source>
</evidence>
<dbReference type="OrthoDB" id="2444089at2759"/>
<sequence>RRQSPYPTLTHDEININTNNPDVKNPEQNIGCTSSTETSSLQPPPYEATNEAQNQSQDDFNNLSSNLSNLLLLRNESDVSMHDVV</sequence>